<keyword evidence="1" id="KW-1015">Disulfide bond</keyword>
<protein>
    <submittedName>
        <fullName evidence="4">Thioredoxin family protein</fullName>
    </submittedName>
</protein>
<reference evidence="4 5" key="1">
    <citation type="journal article" date="2016" name="Int. J. Syst. Evol. Microbiol.">
        <title>Pontibacter aydingkolensis sp. nov., isolated from soil of a salt lake.</title>
        <authorList>
            <person name="Osman G."/>
            <person name="Zhang T."/>
            <person name="Lou K."/>
            <person name="Gao Y."/>
            <person name="Chang W."/>
            <person name="Lin Q."/>
            <person name="Yang H.M."/>
            <person name="Huo X.D."/>
            <person name="Wang N."/>
        </authorList>
    </citation>
    <scope>NUCLEOTIDE SEQUENCE [LARGE SCALE GENOMIC DNA]</scope>
    <source>
        <strain evidence="4 5">KACC 19255</strain>
    </source>
</reference>
<dbReference type="PRINTS" id="PR00421">
    <property type="entry name" value="THIOREDOXIN"/>
</dbReference>
<evidence type="ECO:0000256" key="1">
    <source>
        <dbReference type="ARBA" id="ARBA00023157"/>
    </source>
</evidence>
<evidence type="ECO:0000256" key="2">
    <source>
        <dbReference type="ARBA" id="ARBA00023284"/>
    </source>
</evidence>
<dbReference type="Gene3D" id="3.40.30.10">
    <property type="entry name" value="Glutaredoxin"/>
    <property type="match status" value="1"/>
</dbReference>
<dbReference type="PROSITE" id="PS00194">
    <property type="entry name" value="THIOREDOXIN_1"/>
    <property type="match status" value="1"/>
</dbReference>
<evidence type="ECO:0000259" key="3">
    <source>
        <dbReference type="PROSITE" id="PS51352"/>
    </source>
</evidence>
<organism evidence="4 5">
    <name type="scientific">Pontibacter aydingkolensis</name>
    <dbReference type="NCBI Taxonomy" id="1911536"/>
    <lineage>
        <taxon>Bacteria</taxon>
        <taxon>Pseudomonadati</taxon>
        <taxon>Bacteroidota</taxon>
        <taxon>Cytophagia</taxon>
        <taxon>Cytophagales</taxon>
        <taxon>Hymenobacteraceae</taxon>
        <taxon>Pontibacter</taxon>
    </lineage>
</organism>
<name>A0ABS7CTE1_9BACT</name>
<proteinExistence type="predicted"/>
<gene>
    <name evidence="4" type="ORF">K0O23_08590</name>
</gene>
<dbReference type="EMBL" id="JAHYXK010000005">
    <property type="protein sequence ID" value="MBW7467125.1"/>
    <property type="molecule type" value="Genomic_DNA"/>
</dbReference>
<dbReference type="InterPro" id="IPR036249">
    <property type="entry name" value="Thioredoxin-like_sf"/>
</dbReference>
<feature type="domain" description="Thioredoxin" evidence="3">
    <location>
        <begin position="1"/>
        <end position="106"/>
    </location>
</feature>
<dbReference type="SUPFAM" id="SSF52833">
    <property type="entry name" value="Thioredoxin-like"/>
    <property type="match status" value="1"/>
</dbReference>
<dbReference type="Proteomes" id="UP000813018">
    <property type="component" value="Unassembled WGS sequence"/>
</dbReference>
<evidence type="ECO:0000313" key="4">
    <source>
        <dbReference type="EMBL" id="MBW7467125.1"/>
    </source>
</evidence>
<sequence length="106" mass="11808">MAVILASDSDFQEVLNSNQKVVVKYYADWCGSCRLFSPKFKRMSDDENFANVAFVDVNAETSPEARKLANVTNLPTFAIFKNGQFVDSVAASKEEAVLELIHRLDA</sequence>
<keyword evidence="2" id="KW-0676">Redox-active center</keyword>
<dbReference type="PANTHER" id="PTHR46115">
    <property type="entry name" value="THIOREDOXIN-LIKE PROTEIN 1"/>
    <property type="match status" value="1"/>
</dbReference>
<dbReference type="PROSITE" id="PS51352">
    <property type="entry name" value="THIOREDOXIN_2"/>
    <property type="match status" value="1"/>
</dbReference>
<accession>A0ABS7CTE1</accession>
<comment type="caution">
    <text evidence="4">The sequence shown here is derived from an EMBL/GenBank/DDBJ whole genome shotgun (WGS) entry which is preliminary data.</text>
</comment>
<dbReference type="RefSeq" id="WP_219877003.1">
    <property type="nucleotide sequence ID" value="NZ_JAHYXK010000005.1"/>
</dbReference>
<evidence type="ECO:0000313" key="5">
    <source>
        <dbReference type="Proteomes" id="UP000813018"/>
    </source>
</evidence>
<dbReference type="CDD" id="cd02947">
    <property type="entry name" value="TRX_family"/>
    <property type="match status" value="1"/>
</dbReference>
<dbReference type="InterPro" id="IPR013766">
    <property type="entry name" value="Thioredoxin_domain"/>
</dbReference>
<dbReference type="InterPro" id="IPR017937">
    <property type="entry name" value="Thioredoxin_CS"/>
</dbReference>
<dbReference type="Pfam" id="PF00085">
    <property type="entry name" value="Thioredoxin"/>
    <property type="match status" value="1"/>
</dbReference>
<keyword evidence="5" id="KW-1185">Reference proteome</keyword>